<dbReference type="InterPro" id="IPR036291">
    <property type="entry name" value="NAD(P)-bd_dom_sf"/>
</dbReference>
<organism evidence="5 6">
    <name type="scientific">Streptomyces evansiae</name>
    <dbReference type="NCBI Taxonomy" id="3075535"/>
    <lineage>
        <taxon>Bacteria</taxon>
        <taxon>Bacillati</taxon>
        <taxon>Actinomycetota</taxon>
        <taxon>Actinomycetes</taxon>
        <taxon>Kitasatosporales</taxon>
        <taxon>Streptomycetaceae</taxon>
        <taxon>Streptomyces</taxon>
    </lineage>
</organism>
<dbReference type="EMBL" id="JAVRER010000006">
    <property type="protein sequence ID" value="MDT0414908.1"/>
    <property type="molecule type" value="Genomic_DNA"/>
</dbReference>
<evidence type="ECO:0000313" key="5">
    <source>
        <dbReference type="EMBL" id="MDT0414908.1"/>
    </source>
</evidence>
<dbReference type="InterPro" id="IPR001509">
    <property type="entry name" value="Epimerase_deHydtase"/>
</dbReference>
<comment type="caution">
    <text evidence="5">The sequence shown here is derived from an EMBL/GenBank/DDBJ whole genome shotgun (WGS) entry which is preliminary data.</text>
</comment>
<evidence type="ECO:0000256" key="1">
    <source>
        <dbReference type="ARBA" id="ARBA00007637"/>
    </source>
</evidence>
<dbReference type="GO" id="GO:0016491">
    <property type="term" value="F:oxidoreductase activity"/>
    <property type="evidence" value="ECO:0007669"/>
    <property type="project" value="UniProtKB-KW"/>
</dbReference>
<keyword evidence="3" id="KW-0520">NAD</keyword>
<comment type="similarity">
    <text evidence="1">Belongs to the NAD(P)-dependent epimerase/dehydratase family.</text>
</comment>
<dbReference type="Pfam" id="PF01370">
    <property type="entry name" value="Epimerase"/>
    <property type="match status" value="1"/>
</dbReference>
<dbReference type="PANTHER" id="PTHR43103:SF5">
    <property type="entry name" value="4-EPIMERASE, PUTATIVE (AFU_ORTHOLOGUE AFUA_7G00360)-RELATED"/>
    <property type="match status" value="1"/>
</dbReference>
<evidence type="ECO:0000256" key="2">
    <source>
        <dbReference type="ARBA" id="ARBA00023002"/>
    </source>
</evidence>
<reference evidence="6" key="1">
    <citation type="submission" date="2023-07" db="EMBL/GenBank/DDBJ databases">
        <title>30 novel species of actinomycetes from the DSMZ collection.</title>
        <authorList>
            <person name="Nouioui I."/>
        </authorList>
    </citation>
    <scope>NUCLEOTIDE SEQUENCE [LARGE SCALE GENOMIC DNA]</scope>
    <source>
        <strain evidence="6">DSM 41982</strain>
    </source>
</reference>
<dbReference type="AlphaFoldDB" id="A0ABD5E1F5"/>
<name>A0ABD5E1F5_9ACTN</name>
<dbReference type="SUPFAM" id="SSF51735">
    <property type="entry name" value="NAD(P)-binding Rossmann-fold domains"/>
    <property type="match status" value="1"/>
</dbReference>
<keyword evidence="2" id="KW-0560">Oxidoreductase</keyword>
<dbReference type="Proteomes" id="UP001183607">
    <property type="component" value="Unassembled WGS sequence"/>
</dbReference>
<feature type="domain" description="NAD-dependent epimerase/dehydratase" evidence="4">
    <location>
        <begin position="7"/>
        <end position="170"/>
    </location>
</feature>
<evidence type="ECO:0000256" key="3">
    <source>
        <dbReference type="ARBA" id="ARBA00023027"/>
    </source>
</evidence>
<proteinExistence type="inferred from homology"/>
<dbReference type="PANTHER" id="PTHR43103">
    <property type="entry name" value="NUCLEOSIDE-DIPHOSPHATE-SUGAR EPIMERASE"/>
    <property type="match status" value="1"/>
</dbReference>
<dbReference type="Gene3D" id="3.40.50.720">
    <property type="entry name" value="NAD(P)-binding Rossmann-like Domain"/>
    <property type="match status" value="1"/>
</dbReference>
<gene>
    <name evidence="5" type="ORF">RM574_05340</name>
</gene>
<sequence>MGAQRLLITGAAGGVGQLMRGRLRRPGRVLRLLDLAPQEPAAEGEDVEIVTGSVTDPEVMARACADVDALIHLGGLSRENSWEAVLATNIHGTQVVLDAARQAGITRVLLASSNHAVGFRRVDEAGPGGLPADSTPRPDSYYGVSKAAIEALGSLYHSRFGMDVLALRIGSCFETPLPLGPRGLVTWLSPDDCARLFEACLSAPSPGYRLVWGVSDNTRRVYSLAEARALGYEPKDNAEAYADLLRGAPEPPPEEAAHVGGGFCTNPLGAPNPL</sequence>
<evidence type="ECO:0000259" key="4">
    <source>
        <dbReference type="Pfam" id="PF01370"/>
    </source>
</evidence>
<accession>A0ABD5E1F5</accession>
<protein>
    <submittedName>
        <fullName evidence="5">NAD(P)-dependent oxidoreductase</fullName>
    </submittedName>
</protein>
<dbReference type="RefSeq" id="WP_093853487.1">
    <property type="nucleotide sequence ID" value="NZ_JAVRER010000006.1"/>
</dbReference>
<evidence type="ECO:0000313" key="6">
    <source>
        <dbReference type="Proteomes" id="UP001183607"/>
    </source>
</evidence>